<protein>
    <submittedName>
        <fullName evidence="8">ABC 3 transport family protein</fullName>
    </submittedName>
</protein>
<name>Q0AVR7_SYNWW</name>
<keyword evidence="3 6" id="KW-0812">Transmembrane</keyword>
<evidence type="ECO:0000256" key="1">
    <source>
        <dbReference type="ARBA" id="ARBA00004141"/>
    </source>
</evidence>
<feature type="transmembrane region" description="Helical" evidence="7">
    <location>
        <begin position="91"/>
        <end position="111"/>
    </location>
</feature>
<dbReference type="PANTHER" id="PTHR30477">
    <property type="entry name" value="ABC-TRANSPORTER METAL-BINDING PROTEIN"/>
    <property type="match status" value="1"/>
</dbReference>
<dbReference type="Pfam" id="PF00950">
    <property type="entry name" value="ABC-3"/>
    <property type="match status" value="1"/>
</dbReference>
<keyword evidence="6" id="KW-0813">Transport</keyword>
<dbReference type="GO" id="GO:0043190">
    <property type="term" value="C:ATP-binding cassette (ABC) transporter complex"/>
    <property type="evidence" value="ECO:0007669"/>
    <property type="project" value="InterPro"/>
</dbReference>
<dbReference type="HOGENOM" id="CLU_028808_3_0_9"/>
<evidence type="ECO:0000256" key="4">
    <source>
        <dbReference type="ARBA" id="ARBA00022989"/>
    </source>
</evidence>
<evidence type="ECO:0000313" key="8">
    <source>
        <dbReference type="EMBL" id="ABI69187.1"/>
    </source>
</evidence>
<feature type="transmembrane region" description="Helical" evidence="7">
    <location>
        <begin position="12"/>
        <end position="32"/>
    </location>
</feature>
<evidence type="ECO:0000256" key="5">
    <source>
        <dbReference type="ARBA" id="ARBA00023136"/>
    </source>
</evidence>
<sequence length="266" mass="28345">MELLQFDFLRHALATGILASIACGVVGSYVVIKRIVFISGGISHTAYGGIGLGYFLGINPILGAVFFTVISALGMGILVERTRQREDTLIGIIWAVGMALGVIFVKLSPGYTSDLMSYLFGNILAVPFQDLILISILDVIIVAVVCFYFEELKAVAFDEEFAQVAGISTRFFNLLLLLLIALTVVVMIRAVGIILVIALMSIPPAIAGQSSKSLRGMMVLAIILGIVFNSGGIFLSYVFDLPSGATIILLAAAGFIISIASKQRFG</sequence>
<comment type="subcellular location">
    <subcellularLocation>
        <location evidence="6">Cell membrane</location>
        <topology evidence="6">Multi-pass membrane protein</topology>
    </subcellularLocation>
    <subcellularLocation>
        <location evidence="1">Membrane</location>
        <topology evidence="1">Multi-pass membrane protein</topology>
    </subcellularLocation>
</comment>
<dbReference type="SUPFAM" id="SSF81345">
    <property type="entry name" value="ABC transporter involved in vitamin B12 uptake, BtuC"/>
    <property type="match status" value="1"/>
</dbReference>
<dbReference type="KEGG" id="swo:Swol_1889"/>
<gene>
    <name evidence="8" type="ordered locus">Swol_1889</name>
</gene>
<dbReference type="AlphaFoldDB" id="Q0AVR7"/>
<evidence type="ECO:0000256" key="3">
    <source>
        <dbReference type="ARBA" id="ARBA00022692"/>
    </source>
</evidence>
<dbReference type="Gene3D" id="1.10.3470.10">
    <property type="entry name" value="ABC transporter involved in vitamin B12 uptake, BtuC"/>
    <property type="match status" value="1"/>
</dbReference>
<feature type="transmembrane region" description="Helical" evidence="7">
    <location>
        <begin position="218"/>
        <end position="239"/>
    </location>
</feature>
<evidence type="ECO:0000256" key="7">
    <source>
        <dbReference type="SAM" id="Phobius"/>
    </source>
</evidence>
<accession>Q0AVR7</accession>
<feature type="transmembrane region" description="Helical" evidence="7">
    <location>
        <begin position="52"/>
        <end position="79"/>
    </location>
</feature>
<organism evidence="8 9">
    <name type="scientific">Syntrophomonas wolfei subsp. wolfei (strain DSM 2245B / Goettingen)</name>
    <dbReference type="NCBI Taxonomy" id="335541"/>
    <lineage>
        <taxon>Bacteria</taxon>
        <taxon>Bacillati</taxon>
        <taxon>Bacillota</taxon>
        <taxon>Clostridia</taxon>
        <taxon>Eubacteriales</taxon>
        <taxon>Syntrophomonadaceae</taxon>
        <taxon>Syntrophomonas</taxon>
    </lineage>
</organism>
<feature type="transmembrane region" description="Helical" evidence="7">
    <location>
        <begin position="245"/>
        <end position="261"/>
    </location>
</feature>
<dbReference type="eggNOG" id="COG1108">
    <property type="taxonomic scope" value="Bacteria"/>
</dbReference>
<evidence type="ECO:0000256" key="6">
    <source>
        <dbReference type="RuleBase" id="RU003943"/>
    </source>
</evidence>
<keyword evidence="5 7" id="KW-0472">Membrane</keyword>
<evidence type="ECO:0000256" key="2">
    <source>
        <dbReference type="ARBA" id="ARBA00008034"/>
    </source>
</evidence>
<evidence type="ECO:0000313" key="9">
    <source>
        <dbReference type="Proteomes" id="UP000001968"/>
    </source>
</evidence>
<dbReference type="InterPro" id="IPR001626">
    <property type="entry name" value="ABC_TroCD"/>
</dbReference>
<keyword evidence="4 7" id="KW-1133">Transmembrane helix</keyword>
<keyword evidence="9" id="KW-1185">Reference proteome</keyword>
<proteinExistence type="inferred from homology"/>
<dbReference type="STRING" id="335541.Swol_1889"/>
<feature type="transmembrane region" description="Helical" evidence="7">
    <location>
        <begin position="131"/>
        <end position="149"/>
    </location>
</feature>
<dbReference type="GO" id="GO:0055085">
    <property type="term" value="P:transmembrane transport"/>
    <property type="evidence" value="ECO:0007669"/>
    <property type="project" value="InterPro"/>
</dbReference>
<reference evidence="9" key="1">
    <citation type="journal article" date="2010" name="Environ. Microbiol.">
        <title>The genome of Syntrophomonas wolfei: new insights into syntrophic metabolism and biohydrogen production.</title>
        <authorList>
            <person name="Sieber J.R."/>
            <person name="Sims D.R."/>
            <person name="Han C."/>
            <person name="Kim E."/>
            <person name="Lykidis A."/>
            <person name="Lapidus A.L."/>
            <person name="McDonnald E."/>
            <person name="Rohlin L."/>
            <person name="Culley D.E."/>
            <person name="Gunsalus R."/>
            <person name="McInerney M.J."/>
        </authorList>
    </citation>
    <scope>NUCLEOTIDE SEQUENCE [LARGE SCALE GENOMIC DNA]</scope>
    <source>
        <strain evidence="9">DSM 2245B / Goettingen</strain>
    </source>
</reference>
<comment type="similarity">
    <text evidence="2 6">Belongs to the ABC-3 integral membrane protein family.</text>
</comment>
<dbReference type="GO" id="GO:0010043">
    <property type="term" value="P:response to zinc ion"/>
    <property type="evidence" value="ECO:0007669"/>
    <property type="project" value="TreeGrafter"/>
</dbReference>
<dbReference type="Proteomes" id="UP000001968">
    <property type="component" value="Chromosome"/>
</dbReference>
<dbReference type="CDD" id="cd06550">
    <property type="entry name" value="TM_ABC_iron-siderophores_like"/>
    <property type="match status" value="1"/>
</dbReference>
<dbReference type="EMBL" id="CP000448">
    <property type="protein sequence ID" value="ABI69187.1"/>
    <property type="molecule type" value="Genomic_DNA"/>
</dbReference>
<dbReference type="RefSeq" id="WP_011641281.1">
    <property type="nucleotide sequence ID" value="NC_008346.1"/>
</dbReference>
<dbReference type="PANTHER" id="PTHR30477:SF18">
    <property type="entry name" value="METAL TRANSPORT SYSTEM MEMBRANE PROTEIN CT_417-RELATED"/>
    <property type="match status" value="1"/>
</dbReference>
<dbReference type="InterPro" id="IPR037294">
    <property type="entry name" value="ABC_BtuC-like"/>
</dbReference>
<feature type="transmembrane region" description="Helical" evidence="7">
    <location>
        <begin position="186"/>
        <end position="206"/>
    </location>
</feature>